<dbReference type="PANTHER" id="PTHR15492:SF1">
    <property type="entry name" value="CYCLIN-D1-BINDING PROTEIN 1"/>
    <property type="match status" value="1"/>
</dbReference>
<feature type="domain" description="Cyclin-D1-binding protein 1-like C-terminal" evidence="9">
    <location>
        <begin position="212"/>
        <end position="311"/>
    </location>
</feature>
<sequence length="356" mass="38276">MSKGERKRDLSRSLDSHIRSIEETFQILDAAAPPTLEKVDWSQVAKLGDEVSKQATIAGMLWGGEAPDAKALTENMSVYFNVLQGFLLICHGSTVGAGPTLHKCINTSARRVVDCSLSFFREAVSSYESQNSGKRLSVPQLTGAVWEACGALKKVPTTNCTAIGRAMTQVAVCLKDIQREMQELASVDSSADSADGSSNEAVETASGSDQELGDELSSEEITIVRLVVCAVSDVLTVVKEVIRFVTGLLKCSSQNGSKTEDGVDSLERLLINCQKMADEVNDLGCCVYPPQDISQMKSIIKNMYGRVQEMRGEVGMLGGSPDGVFSAVVGFENSLKELESRLCGDQLVNEMALLSV</sequence>
<keyword evidence="4" id="KW-0963">Cytoplasm</keyword>
<evidence type="ECO:0000313" key="10">
    <source>
        <dbReference type="Proteomes" id="UP000515123"/>
    </source>
</evidence>
<dbReference type="GO" id="GO:0005737">
    <property type="term" value="C:cytoplasm"/>
    <property type="evidence" value="ECO:0007669"/>
    <property type="project" value="UniProtKB-SubCell"/>
</dbReference>
<comment type="similarity">
    <text evidence="3">Belongs to the CCNDBP1 family.</text>
</comment>
<dbReference type="PANTHER" id="PTHR15492">
    <property type="entry name" value="CYCLIN D1-BINDING PROTEIN 1"/>
    <property type="match status" value="1"/>
</dbReference>
<dbReference type="InterPro" id="IPR049318">
    <property type="entry name" value="GCIP_C"/>
</dbReference>
<dbReference type="Pfam" id="PF20936">
    <property type="entry name" value="GCIP_C"/>
    <property type="match status" value="1"/>
</dbReference>
<accession>A0A6P5GBX4</accession>
<feature type="domain" description="Cyclin-D1-binding protein 1-like N-terminal" evidence="8">
    <location>
        <begin position="43"/>
        <end position="184"/>
    </location>
</feature>
<name>A0A6P5GBX4_ANACO</name>
<dbReference type="OrthoDB" id="41588at2759"/>
<dbReference type="RefSeq" id="XP_020106111.1">
    <property type="nucleotide sequence ID" value="XM_020250522.1"/>
</dbReference>
<dbReference type="Gene3D" id="1.20.1410.10">
    <property type="entry name" value="I/LWEQ domain"/>
    <property type="match status" value="1"/>
</dbReference>
<evidence type="ECO:0000256" key="5">
    <source>
        <dbReference type="ARBA" id="ARBA00023242"/>
    </source>
</evidence>
<dbReference type="Gramene" id="Aco020821.1.mrna1">
    <property type="protein sequence ID" value="Aco020821.1.mrna1"/>
    <property type="gene ID" value="Aco020821.1.path1"/>
</dbReference>
<feature type="compositionally biased region" description="Polar residues" evidence="7">
    <location>
        <begin position="199"/>
        <end position="209"/>
    </location>
</feature>
<evidence type="ECO:0000256" key="2">
    <source>
        <dbReference type="ARBA" id="ARBA00004496"/>
    </source>
</evidence>
<evidence type="ECO:0000259" key="8">
    <source>
        <dbReference type="Pfam" id="PF13324"/>
    </source>
</evidence>
<evidence type="ECO:0000256" key="3">
    <source>
        <dbReference type="ARBA" id="ARBA00008940"/>
    </source>
</evidence>
<dbReference type="Proteomes" id="UP000515123">
    <property type="component" value="Linkage group 16"/>
</dbReference>
<dbReference type="Gene3D" id="1.20.1420.10">
    <property type="entry name" value="Talin, central domain"/>
    <property type="match status" value="1"/>
</dbReference>
<gene>
    <name evidence="11" type="primary">LOC109722457</name>
</gene>
<reference evidence="10" key="1">
    <citation type="journal article" date="2015" name="Nat. Genet.">
        <title>The pineapple genome and the evolution of CAM photosynthesis.</title>
        <authorList>
            <person name="Ming R."/>
            <person name="VanBuren R."/>
            <person name="Wai C.M."/>
            <person name="Tang H."/>
            <person name="Schatz M.C."/>
            <person name="Bowers J.E."/>
            <person name="Lyons E."/>
            <person name="Wang M.L."/>
            <person name="Chen J."/>
            <person name="Biggers E."/>
            <person name="Zhang J."/>
            <person name="Huang L."/>
            <person name="Zhang L."/>
            <person name="Miao W."/>
            <person name="Zhang J."/>
            <person name="Ye Z."/>
            <person name="Miao C."/>
            <person name="Lin Z."/>
            <person name="Wang H."/>
            <person name="Zhou H."/>
            <person name="Yim W.C."/>
            <person name="Priest H.D."/>
            <person name="Zheng C."/>
            <person name="Woodhouse M."/>
            <person name="Edger P.P."/>
            <person name="Guyot R."/>
            <person name="Guo H.B."/>
            <person name="Guo H."/>
            <person name="Zheng G."/>
            <person name="Singh R."/>
            <person name="Sharma A."/>
            <person name="Min X."/>
            <person name="Zheng Y."/>
            <person name="Lee H."/>
            <person name="Gurtowski J."/>
            <person name="Sedlazeck F.J."/>
            <person name="Harkess A."/>
            <person name="McKain M.R."/>
            <person name="Liao Z."/>
            <person name="Fang J."/>
            <person name="Liu J."/>
            <person name="Zhang X."/>
            <person name="Zhang Q."/>
            <person name="Hu W."/>
            <person name="Qin Y."/>
            <person name="Wang K."/>
            <person name="Chen L.Y."/>
            <person name="Shirley N."/>
            <person name="Lin Y.R."/>
            <person name="Liu L.Y."/>
            <person name="Hernandez A.G."/>
            <person name="Wright C.L."/>
            <person name="Bulone V."/>
            <person name="Tuskan G.A."/>
            <person name="Heath K."/>
            <person name="Zee F."/>
            <person name="Moore P.H."/>
            <person name="Sunkar R."/>
            <person name="Leebens-Mack J.H."/>
            <person name="Mockler T."/>
            <person name="Bennetzen J.L."/>
            <person name="Freeling M."/>
            <person name="Sankoff D."/>
            <person name="Paterson A.H."/>
            <person name="Zhu X."/>
            <person name="Yang X."/>
            <person name="Smith J.A."/>
            <person name="Cushman J.C."/>
            <person name="Paull R.E."/>
            <person name="Yu Q."/>
        </authorList>
    </citation>
    <scope>NUCLEOTIDE SEQUENCE [LARGE SCALE GENOMIC DNA]</scope>
    <source>
        <strain evidence="10">cv. F153</strain>
    </source>
</reference>
<keyword evidence="10" id="KW-1185">Reference proteome</keyword>
<feature type="region of interest" description="Disordered" evidence="7">
    <location>
        <begin position="185"/>
        <end position="213"/>
    </location>
</feature>
<feature type="compositionally biased region" description="Low complexity" evidence="7">
    <location>
        <begin position="185"/>
        <end position="198"/>
    </location>
</feature>
<dbReference type="InterPro" id="IPR049317">
    <property type="entry name" value="GCIP-like_N"/>
</dbReference>
<dbReference type="GeneID" id="109722457"/>
<evidence type="ECO:0000259" key="9">
    <source>
        <dbReference type="Pfam" id="PF20936"/>
    </source>
</evidence>
<evidence type="ECO:0000256" key="7">
    <source>
        <dbReference type="SAM" id="MobiDB-lite"/>
    </source>
</evidence>
<proteinExistence type="inferred from homology"/>
<dbReference type="Pfam" id="PF13324">
    <property type="entry name" value="GCIP_N"/>
    <property type="match status" value="1"/>
</dbReference>
<dbReference type="InterPro" id="IPR026907">
    <property type="entry name" value="GCIP-like"/>
</dbReference>
<dbReference type="GO" id="GO:0005634">
    <property type="term" value="C:nucleus"/>
    <property type="evidence" value="ECO:0007669"/>
    <property type="project" value="UniProtKB-SubCell"/>
</dbReference>
<keyword evidence="5" id="KW-0539">Nucleus</keyword>
<evidence type="ECO:0000256" key="6">
    <source>
        <dbReference type="ARBA" id="ARBA00023306"/>
    </source>
</evidence>
<protein>
    <submittedName>
        <fullName evidence="11">Uncharacterized protein LOC109722457</fullName>
    </submittedName>
</protein>
<evidence type="ECO:0000313" key="11">
    <source>
        <dbReference type="RefSeq" id="XP_020106111.1"/>
    </source>
</evidence>
<reference evidence="11" key="2">
    <citation type="submission" date="2025-08" db="UniProtKB">
        <authorList>
            <consortium name="RefSeq"/>
        </authorList>
    </citation>
    <scope>IDENTIFICATION</scope>
    <source>
        <tissue evidence="11">Leaf</tissue>
    </source>
</reference>
<evidence type="ECO:0000256" key="4">
    <source>
        <dbReference type="ARBA" id="ARBA00022490"/>
    </source>
</evidence>
<keyword evidence="6" id="KW-0131">Cell cycle</keyword>
<dbReference type="AlphaFoldDB" id="A0A6P5GBX4"/>
<organism evidence="10 11">
    <name type="scientific">Ananas comosus</name>
    <name type="common">Pineapple</name>
    <name type="synonym">Ananas ananas</name>
    <dbReference type="NCBI Taxonomy" id="4615"/>
    <lineage>
        <taxon>Eukaryota</taxon>
        <taxon>Viridiplantae</taxon>
        <taxon>Streptophyta</taxon>
        <taxon>Embryophyta</taxon>
        <taxon>Tracheophyta</taxon>
        <taxon>Spermatophyta</taxon>
        <taxon>Magnoliopsida</taxon>
        <taxon>Liliopsida</taxon>
        <taxon>Poales</taxon>
        <taxon>Bromeliaceae</taxon>
        <taxon>Bromelioideae</taxon>
        <taxon>Ananas</taxon>
    </lineage>
</organism>
<evidence type="ECO:0000256" key="1">
    <source>
        <dbReference type="ARBA" id="ARBA00004123"/>
    </source>
</evidence>
<comment type="subcellular location">
    <subcellularLocation>
        <location evidence="2">Cytoplasm</location>
    </subcellularLocation>
    <subcellularLocation>
        <location evidence="1">Nucleus</location>
    </subcellularLocation>
</comment>